<feature type="domain" description="WIYLD" evidence="2">
    <location>
        <begin position="10"/>
        <end position="68"/>
    </location>
</feature>
<keyword evidence="3" id="KW-1185">Reference proteome</keyword>
<evidence type="ECO:0000256" key="1">
    <source>
        <dbReference type="SAM" id="MobiDB-lite"/>
    </source>
</evidence>
<dbReference type="Proteomes" id="UP001515500">
    <property type="component" value="Unplaced"/>
</dbReference>
<dbReference type="GeneID" id="120253816"/>
<dbReference type="PANTHER" id="PTHR34271">
    <property type="entry name" value="NUCLEOLAR HISTONE METHYLTRANSFERASE-RELATED PROTEIN"/>
    <property type="match status" value="1"/>
</dbReference>
<organism evidence="3 4">
    <name type="scientific">Dioscorea cayennensis subsp. rotundata</name>
    <name type="common">White Guinea yam</name>
    <name type="synonym">Dioscorea rotundata</name>
    <dbReference type="NCBI Taxonomy" id="55577"/>
    <lineage>
        <taxon>Eukaryota</taxon>
        <taxon>Viridiplantae</taxon>
        <taxon>Streptophyta</taxon>
        <taxon>Embryophyta</taxon>
        <taxon>Tracheophyta</taxon>
        <taxon>Spermatophyta</taxon>
        <taxon>Magnoliopsida</taxon>
        <taxon>Liliopsida</taxon>
        <taxon>Dioscoreales</taxon>
        <taxon>Dioscoreaceae</taxon>
        <taxon>Dioscorea</taxon>
    </lineage>
</organism>
<dbReference type="PANTHER" id="PTHR34271:SF1">
    <property type="entry name" value="NUCLEOLAR HISTONE METHYLTRANSFERASE-RELATED PROTEIN"/>
    <property type="match status" value="1"/>
</dbReference>
<feature type="compositionally biased region" description="Basic and acidic residues" evidence="1">
    <location>
        <begin position="71"/>
        <end position="80"/>
    </location>
</feature>
<evidence type="ECO:0000313" key="4">
    <source>
        <dbReference type="RefSeq" id="XP_039117970.1"/>
    </source>
</evidence>
<dbReference type="RefSeq" id="XP_039117970.1">
    <property type="nucleotide sequence ID" value="XM_039262036.1"/>
</dbReference>
<name>A0AB40ASS0_DIOCR</name>
<feature type="region of interest" description="Disordered" evidence="1">
    <location>
        <begin position="71"/>
        <end position="132"/>
    </location>
</feature>
<dbReference type="Pfam" id="PF10440">
    <property type="entry name" value="WIYLD"/>
    <property type="match status" value="1"/>
</dbReference>
<accession>A0AB40ASS0</accession>
<reference evidence="4" key="1">
    <citation type="submission" date="2025-08" db="UniProtKB">
        <authorList>
            <consortium name="RefSeq"/>
        </authorList>
    </citation>
    <scope>IDENTIFICATION</scope>
</reference>
<evidence type="ECO:0000313" key="3">
    <source>
        <dbReference type="Proteomes" id="UP001515500"/>
    </source>
</evidence>
<evidence type="ECO:0000259" key="2">
    <source>
        <dbReference type="Pfam" id="PF10440"/>
    </source>
</evidence>
<proteinExistence type="predicted"/>
<dbReference type="Gene3D" id="1.10.8.850">
    <property type="entry name" value="Histone-lysine N methyltransferase , C-terminal domain-like"/>
    <property type="match status" value="1"/>
</dbReference>
<gene>
    <name evidence="4" type="primary">LOC120253816</name>
</gene>
<sequence>MAPRAKSKKVVSNKMGAALKVLTQYGFKKDHIVSTIKELIEEYGGEDGWVFIEDNGYQVVVDSILDKQSCEQQKGGKEVGESSSNPHVEQLAHSSEREHCHAQDPLPVVEMQDSKKRRREPCYGWISEEEED</sequence>
<dbReference type="InterPro" id="IPR018848">
    <property type="entry name" value="WIYLD_domain"/>
</dbReference>
<dbReference type="AlphaFoldDB" id="A0AB40ASS0"/>
<protein>
    <submittedName>
        <fullName evidence="4">Uncharacterized protein LOC120253816</fullName>
    </submittedName>
</protein>
<dbReference type="InterPro" id="IPR043017">
    <property type="entry name" value="WIYLD_dom_sf"/>
</dbReference>